<name>A0A6P8ZR26_THRPL</name>
<dbReference type="InterPro" id="IPR003591">
    <property type="entry name" value="Leu-rich_rpt_typical-subtyp"/>
</dbReference>
<evidence type="ECO:0000256" key="5">
    <source>
        <dbReference type="SAM" id="MobiDB-lite"/>
    </source>
</evidence>
<dbReference type="KEGG" id="tpal:117648473"/>
<proteinExistence type="predicted"/>
<evidence type="ECO:0000256" key="2">
    <source>
        <dbReference type="ARBA" id="ARBA00022614"/>
    </source>
</evidence>
<dbReference type="Proteomes" id="UP000515158">
    <property type="component" value="Unplaced"/>
</dbReference>
<dbReference type="GeneID" id="117648473"/>
<dbReference type="Gene3D" id="3.80.10.10">
    <property type="entry name" value="Ribonuclease Inhibitor"/>
    <property type="match status" value="3"/>
</dbReference>
<sequence length="638" mass="70654">MHDGRLQVARTIREKEKNPDRISLDRRGLTAVPLMPGESRVRLLSLQHNLITRMDSLSAAGLTLSRLVFLDMYDNQVDRVSGLDCLDNLRVLLMGKNRIKKIEGLRRQTRLEVLDLHGNQITSVGGLSFLCELKVLNLAGNQIRSVGASDLQGLRNLQELNLRRNRLRKLLGFGDTPHLVKLFLSNNELSSVEDMYSVAKASHLREVTIDGNPVAQGGDCVSFLVSYLPNLNMLSNLQITDPVRKAAMSWRSNKEAASSLFVQLGVGEPDGVKREEVIFNARTNWELLRSQSCCANSPRPGHGPGHASGQRPGTASGTATAAPSLDADHQHGLDGEDKPTCPAPAAPSSAGNAQGKTREQGGDYLVEISGRYLNVYGQGALRFIDRPWNAAKAADVTIVRFNYINFNGLTAVLGRLKQRFPNAEHFIFRENNLACLGQLNALADIQGLTSLCVEEEGNPIVAKQWQSYAIYRLAHWGLRTINDVEVTEEMVSAAAAEFRGLSDLVLWSLPDTLLQPLLSRLRLDGSRGHGAALPAPHHHHLSARQWLWTADPALRTVVGKEALQWRRTSLTQDDLLWRHKGRVQLGALLDMAVSAVAKLRQLESEWPSVLQELVRDTLVDYSHLHAYMKKCMASLQRL</sequence>
<evidence type="ECO:0000313" key="6">
    <source>
        <dbReference type="Proteomes" id="UP000515158"/>
    </source>
</evidence>
<dbReference type="SMART" id="SM00365">
    <property type="entry name" value="LRR_SD22"/>
    <property type="match status" value="6"/>
</dbReference>
<organism evidence="7">
    <name type="scientific">Thrips palmi</name>
    <name type="common">Melon thrips</name>
    <dbReference type="NCBI Taxonomy" id="161013"/>
    <lineage>
        <taxon>Eukaryota</taxon>
        <taxon>Metazoa</taxon>
        <taxon>Ecdysozoa</taxon>
        <taxon>Arthropoda</taxon>
        <taxon>Hexapoda</taxon>
        <taxon>Insecta</taxon>
        <taxon>Pterygota</taxon>
        <taxon>Neoptera</taxon>
        <taxon>Paraneoptera</taxon>
        <taxon>Thysanoptera</taxon>
        <taxon>Terebrantia</taxon>
        <taxon>Thripoidea</taxon>
        <taxon>Thripidae</taxon>
        <taxon>Thrips</taxon>
    </lineage>
</organism>
<comment type="function">
    <text evidence="1">Cilium-specific protein required for cilia structures.</text>
</comment>
<feature type="compositionally biased region" description="Low complexity" evidence="5">
    <location>
        <begin position="312"/>
        <end position="324"/>
    </location>
</feature>
<accession>A0A6P8ZR26</accession>
<dbReference type="PANTHER" id="PTHR45973">
    <property type="entry name" value="PROTEIN PHOSPHATASE 1 REGULATORY SUBUNIT SDS22-RELATED"/>
    <property type="match status" value="1"/>
</dbReference>
<dbReference type="InterPro" id="IPR032675">
    <property type="entry name" value="LRR_dom_sf"/>
</dbReference>
<dbReference type="RefSeq" id="XP_034246869.1">
    <property type="nucleotide sequence ID" value="XM_034390978.1"/>
</dbReference>
<evidence type="ECO:0000256" key="3">
    <source>
        <dbReference type="ARBA" id="ARBA00022737"/>
    </source>
</evidence>
<dbReference type="OrthoDB" id="1939344at2759"/>
<dbReference type="AlphaFoldDB" id="A0A6P8ZR26"/>
<evidence type="ECO:0000313" key="7">
    <source>
        <dbReference type="RefSeq" id="XP_034246869.1"/>
    </source>
</evidence>
<keyword evidence="2" id="KW-0433">Leucine-rich repeat</keyword>
<feature type="compositionally biased region" description="Basic and acidic residues" evidence="5">
    <location>
        <begin position="326"/>
        <end position="339"/>
    </location>
</feature>
<evidence type="ECO:0000256" key="1">
    <source>
        <dbReference type="ARBA" id="ARBA00003843"/>
    </source>
</evidence>
<evidence type="ECO:0000256" key="4">
    <source>
        <dbReference type="ARBA" id="ARBA00024433"/>
    </source>
</evidence>
<dbReference type="PANTHER" id="PTHR45973:SF8">
    <property type="entry name" value="LEUCINE-RICH REPEAT-CONTAINING PROTEIN 49"/>
    <property type="match status" value="1"/>
</dbReference>
<feature type="region of interest" description="Disordered" evidence="5">
    <location>
        <begin position="295"/>
        <end position="358"/>
    </location>
</feature>
<dbReference type="SMART" id="SM00369">
    <property type="entry name" value="LRR_TYP"/>
    <property type="match status" value="4"/>
</dbReference>
<reference evidence="7" key="1">
    <citation type="submission" date="2025-08" db="UniProtKB">
        <authorList>
            <consortium name="RefSeq"/>
        </authorList>
    </citation>
    <scope>IDENTIFICATION</scope>
    <source>
        <tissue evidence="7">Total insect</tissue>
    </source>
</reference>
<dbReference type="SUPFAM" id="SSF52058">
    <property type="entry name" value="L domain-like"/>
    <property type="match status" value="1"/>
</dbReference>
<gene>
    <name evidence="7" type="primary">LOC117648473</name>
</gene>
<keyword evidence="3" id="KW-0677">Repeat</keyword>
<dbReference type="Pfam" id="PF13855">
    <property type="entry name" value="LRR_8"/>
    <property type="match status" value="1"/>
</dbReference>
<dbReference type="PROSITE" id="PS51450">
    <property type="entry name" value="LRR"/>
    <property type="match status" value="4"/>
</dbReference>
<dbReference type="InterPro" id="IPR001611">
    <property type="entry name" value="Leu-rich_rpt"/>
</dbReference>
<dbReference type="InParanoid" id="A0A6P8ZR26"/>
<protein>
    <recommendedName>
        <fullName evidence="4">Dynein axonemal assembly factor 1 homolog</fullName>
    </recommendedName>
</protein>
<dbReference type="InterPro" id="IPR050576">
    <property type="entry name" value="Cilia_flagella_integrity"/>
</dbReference>
<keyword evidence="6" id="KW-1185">Reference proteome</keyword>